<name>A0A0W8G560_9ZZZZ</name>
<accession>A0A0W8G560</accession>
<sequence length="168" mass="17623">MRCFDDTLASEIRQTKCKAVSVIDRPEGAPVFAGTTETDLEAVKTAACAAIDAEAERRRMLALTPGAGQALEYQYTAEEAARAVAAPEPLAQSAYPFLAAEQTALRATIGEVPLRDVAVAVLADRAAWMAYGAAIKAVRRQAKLLVRAAADPAAVAGVVAGIAWPEKL</sequence>
<dbReference type="EMBL" id="LNQE01000238">
    <property type="protein sequence ID" value="KUG28277.1"/>
    <property type="molecule type" value="Genomic_DNA"/>
</dbReference>
<gene>
    <name evidence="1" type="ORF">ASZ90_001856</name>
</gene>
<comment type="caution">
    <text evidence="1">The sequence shown here is derived from an EMBL/GenBank/DDBJ whole genome shotgun (WGS) entry which is preliminary data.</text>
</comment>
<reference evidence="1" key="1">
    <citation type="journal article" date="2015" name="Proc. Natl. Acad. Sci. U.S.A.">
        <title>Networks of energetic and metabolic interactions define dynamics in microbial communities.</title>
        <authorList>
            <person name="Embree M."/>
            <person name="Liu J.K."/>
            <person name="Al-Bassam M.M."/>
            <person name="Zengler K."/>
        </authorList>
    </citation>
    <scope>NUCLEOTIDE SEQUENCE</scope>
</reference>
<dbReference type="AlphaFoldDB" id="A0A0W8G560"/>
<organism evidence="1">
    <name type="scientific">hydrocarbon metagenome</name>
    <dbReference type="NCBI Taxonomy" id="938273"/>
    <lineage>
        <taxon>unclassified sequences</taxon>
        <taxon>metagenomes</taxon>
        <taxon>ecological metagenomes</taxon>
    </lineage>
</organism>
<evidence type="ECO:0000313" key="1">
    <source>
        <dbReference type="EMBL" id="KUG28277.1"/>
    </source>
</evidence>
<proteinExistence type="predicted"/>
<protein>
    <submittedName>
        <fullName evidence="1">Uncharacterized protein</fullName>
    </submittedName>
</protein>